<reference evidence="9" key="2">
    <citation type="submission" date="2015-03" db="UniProtKB">
        <authorList>
            <consortium name="EnsemblPlants"/>
        </authorList>
    </citation>
    <scope>IDENTIFICATION</scope>
</reference>
<dbReference type="GO" id="GO:0003677">
    <property type="term" value="F:DNA binding"/>
    <property type="evidence" value="ECO:0007669"/>
    <property type="project" value="InterPro"/>
</dbReference>
<dbReference type="PANTHER" id="PTHR46481">
    <property type="entry name" value="ZINC FINGER BED DOMAIN-CONTAINING PROTEIN 4"/>
    <property type="match status" value="1"/>
</dbReference>
<evidence type="ECO:0000256" key="4">
    <source>
        <dbReference type="ARBA" id="ARBA00023015"/>
    </source>
</evidence>
<dbReference type="EnsemblPlants" id="Bo2g132430.1">
    <property type="protein sequence ID" value="Bo2g132430.1"/>
    <property type="gene ID" value="Bo2g132430"/>
</dbReference>
<dbReference type="OMA" id="RRFCKNV"/>
<dbReference type="GO" id="GO:0008270">
    <property type="term" value="F:zinc ion binding"/>
    <property type="evidence" value="ECO:0007669"/>
    <property type="project" value="UniProtKB-KW"/>
</dbReference>
<evidence type="ECO:0000256" key="7">
    <source>
        <dbReference type="SAM" id="MobiDB-lite"/>
    </source>
</evidence>
<evidence type="ECO:0000256" key="6">
    <source>
        <dbReference type="PROSITE-ProRule" id="PRU00027"/>
    </source>
</evidence>
<dbReference type="AlphaFoldDB" id="A0A0D3AUZ2"/>
<keyword evidence="5" id="KW-0804">Transcription</keyword>
<dbReference type="Pfam" id="PF02892">
    <property type="entry name" value="zf-BED"/>
    <property type="match status" value="1"/>
</dbReference>
<feature type="region of interest" description="Disordered" evidence="7">
    <location>
        <begin position="1"/>
        <end position="47"/>
    </location>
</feature>
<dbReference type="STRING" id="109376.A0A0D3AUZ2"/>
<dbReference type="InterPro" id="IPR052035">
    <property type="entry name" value="ZnF_BED_domain_contain"/>
</dbReference>
<dbReference type="SUPFAM" id="SSF53098">
    <property type="entry name" value="Ribonuclease H-like"/>
    <property type="match status" value="1"/>
</dbReference>
<dbReference type="InterPro" id="IPR036236">
    <property type="entry name" value="Znf_C2H2_sf"/>
</dbReference>
<evidence type="ECO:0000313" key="10">
    <source>
        <dbReference type="Proteomes" id="UP000032141"/>
    </source>
</evidence>
<protein>
    <recommendedName>
        <fullName evidence="8">BED-type domain-containing protein</fullName>
    </recommendedName>
</protein>
<keyword evidence="4" id="KW-0805">Transcription regulation</keyword>
<keyword evidence="10" id="KW-1185">Reference proteome</keyword>
<dbReference type="PROSITE" id="PS50808">
    <property type="entry name" value="ZF_BED"/>
    <property type="match status" value="1"/>
</dbReference>
<dbReference type="eggNOG" id="KOG1121">
    <property type="taxonomic scope" value="Eukaryota"/>
</dbReference>
<keyword evidence="1" id="KW-0479">Metal-binding</keyword>
<evidence type="ECO:0000256" key="2">
    <source>
        <dbReference type="ARBA" id="ARBA00022771"/>
    </source>
</evidence>
<feature type="domain" description="BED-type" evidence="8">
    <location>
        <begin position="45"/>
        <end position="102"/>
    </location>
</feature>
<dbReference type="InterPro" id="IPR012337">
    <property type="entry name" value="RNaseH-like_sf"/>
</dbReference>
<evidence type="ECO:0000256" key="5">
    <source>
        <dbReference type="ARBA" id="ARBA00023163"/>
    </source>
</evidence>
<dbReference type="SUPFAM" id="SSF57667">
    <property type="entry name" value="beta-beta-alpha zinc fingers"/>
    <property type="match status" value="1"/>
</dbReference>
<dbReference type="Proteomes" id="UP000032141">
    <property type="component" value="Chromosome C2"/>
</dbReference>
<dbReference type="Gramene" id="Bo2g132430.1">
    <property type="protein sequence ID" value="Bo2g132430.1"/>
    <property type="gene ID" value="Bo2g132430"/>
</dbReference>
<keyword evidence="2 6" id="KW-0863">Zinc-finger</keyword>
<reference evidence="9 10" key="1">
    <citation type="journal article" date="2014" name="Genome Biol.">
        <title>Transcriptome and methylome profiling reveals relics of genome dominance in the mesopolyploid Brassica oleracea.</title>
        <authorList>
            <person name="Parkin I.A."/>
            <person name="Koh C."/>
            <person name="Tang H."/>
            <person name="Robinson S.J."/>
            <person name="Kagale S."/>
            <person name="Clarke W.E."/>
            <person name="Town C.D."/>
            <person name="Nixon J."/>
            <person name="Krishnakumar V."/>
            <person name="Bidwell S.L."/>
            <person name="Denoeud F."/>
            <person name="Belcram H."/>
            <person name="Links M.G."/>
            <person name="Just J."/>
            <person name="Clarke C."/>
            <person name="Bender T."/>
            <person name="Huebert T."/>
            <person name="Mason A.S."/>
            <person name="Pires J.C."/>
            <person name="Barker G."/>
            <person name="Moore J."/>
            <person name="Walley P.G."/>
            <person name="Manoli S."/>
            <person name="Batley J."/>
            <person name="Edwards D."/>
            <person name="Nelson M.N."/>
            <person name="Wang X."/>
            <person name="Paterson A.H."/>
            <person name="King G."/>
            <person name="Bancroft I."/>
            <person name="Chalhoub B."/>
            <person name="Sharpe A.G."/>
        </authorList>
    </citation>
    <scope>NUCLEOTIDE SEQUENCE</scope>
    <source>
        <strain evidence="9 10">cv. TO1000</strain>
    </source>
</reference>
<sequence length="242" mass="27596">MSGCEDNIDDDQPREGHESQAGGKKRPASERSSTELPPPTKKKQVHRAEVWQHFIQREDDPSIANCRYCGQDIGCDSKKSGTSAIKNHIYRCKLHELFKSSGGQTILGGDSSGVVTAVKYDATLFRRSVNEMIVLNELPFAFVEFEGFRRFCKNVLPMYTVHCRKTATEVIFGMFLKEKEALKHLFSSEQKRVSLTTDIWVAPTTSCSYMVVTAHWIDRNWSMQKRIISFKPVTDHKERNDS</sequence>
<evidence type="ECO:0000256" key="1">
    <source>
        <dbReference type="ARBA" id="ARBA00022723"/>
    </source>
</evidence>
<evidence type="ECO:0000313" key="9">
    <source>
        <dbReference type="EnsemblPlants" id="Bo2g132430.1"/>
    </source>
</evidence>
<dbReference type="InterPro" id="IPR003656">
    <property type="entry name" value="Znf_BED"/>
</dbReference>
<accession>A0A0D3AUZ2</accession>
<proteinExistence type="predicted"/>
<feature type="compositionally biased region" description="Acidic residues" evidence="7">
    <location>
        <begin position="1"/>
        <end position="10"/>
    </location>
</feature>
<dbReference type="HOGENOM" id="CLU_1148598_0_0_1"/>
<name>A0A0D3AUZ2_BRAOL</name>
<dbReference type="SMART" id="SM00614">
    <property type="entry name" value="ZnF_BED"/>
    <property type="match status" value="1"/>
</dbReference>
<keyword evidence="3" id="KW-0862">Zinc</keyword>
<evidence type="ECO:0000256" key="3">
    <source>
        <dbReference type="ARBA" id="ARBA00022833"/>
    </source>
</evidence>
<organism evidence="9 10">
    <name type="scientific">Brassica oleracea var. oleracea</name>
    <dbReference type="NCBI Taxonomy" id="109376"/>
    <lineage>
        <taxon>Eukaryota</taxon>
        <taxon>Viridiplantae</taxon>
        <taxon>Streptophyta</taxon>
        <taxon>Embryophyta</taxon>
        <taxon>Tracheophyta</taxon>
        <taxon>Spermatophyta</taxon>
        <taxon>Magnoliopsida</taxon>
        <taxon>eudicotyledons</taxon>
        <taxon>Gunneridae</taxon>
        <taxon>Pentapetalae</taxon>
        <taxon>rosids</taxon>
        <taxon>malvids</taxon>
        <taxon>Brassicales</taxon>
        <taxon>Brassicaceae</taxon>
        <taxon>Brassiceae</taxon>
        <taxon>Brassica</taxon>
    </lineage>
</organism>
<evidence type="ECO:0000259" key="8">
    <source>
        <dbReference type="PROSITE" id="PS50808"/>
    </source>
</evidence>
<dbReference type="PANTHER" id="PTHR46481:SF2">
    <property type="entry name" value="BED-TYPE DOMAIN-CONTAINING PROTEIN"/>
    <property type="match status" value="1"/>
</dbReference>